<name>A0A7R9GTT4_TIMPO</name>
<protein>
    <submittedName>
        <fullName evidence="2">Uncharacterized protein</fullName>
    </submittedName>
</protein>
<accession>A0A7R9GTT4</accession>
<feature type="region of interest" description="Disordered" evidence="1">
    <location>
        <begin position="41"/>
        <end position="60"/>
    </location>
</feature>
<gene>
    <name evidence="2" type="ORF">TPSB3V08_LOCUS1278</name>
</gene>
<proteinExistence type="predicted"/>
<evidence type="ECO:0000256" key="1">
    <source>
        <dbReference type="SAM" id="MobiDB-lite"/>
    </source>
</evidence>
<sequence length="270" mass="30386">MPGLYQLNQVCVLSNIELVADVHLDDTFMWSSLAPRAAFDYNNHNNNSKSERKKAQTHSCQKMRCRPEKEEPEALEIFCLSAVTLVLDSEPRQTPPKRYKAHCETPCQVLETSRLNGMWNIEIVKSLMITGASYKGPTIESNQSPLACSRPLPPLSYENGQKLLSVHTNGLGIGKIELEEVNPHLRGVRVKNNLGKTTPSSPNQDLNLDLPVLSSKAQHDFRVSQLRHRGETNALFPVKRNHSAVFGEDANSLYQYEASLHNTCRQDSFY</sequence>
<evidence type="ECO:0000313" key="2">
    <source>
        <dbReference type="EMBL" id="CAD7397681.1"/>
    </source>
</evidence>
<organism evidence="2">
    <name type="scientific">Timema poppense</name>
    <name type="common">Walking stick</name>
    <dbReference type="NCBI Taxonomy" id="170557"/>
    <lineage>
        <taxon>Eukaryota</taxon>
        <taxon>Metazoa</taxon>
        <taxon>Ecdysozoa</taxon>
        <taxon>Arthropoda</taxon>
        <taxon>Hexapoda</taxon>
        <taxon>Insecta</taxon>
        <taxon>Pterygota</taxon>
        <taxon>Neoptera</taxon>
        <taxon>Polyneoptera</taxon>
        <taxon>Phasmatodea</taxon>
        <taxon>Timematodea</taxon>
        <taxon>Timematoidea</taxon>
        <taxon>Timematidae</taxon>
        <taxon>Timema</taxon>
    </lineage>
</organism>
<reference evidence="2" key="1">
    <citation type="submission" date="2020-11" db="EMBL/GenBank/DDBJ databases">
        <authorList>
            <person name="Tran Van P."/>
        </authorList>
    </citation>
    <scope>NUCLEOTIDE SEQUENCE</scope>
</reference>
<dbReference type="AlphaFoldDB" id="A0A7R9GTT4"/>
<dbReference type="EMBL" id="OD000445">
    <property type="protein sequence ID" value="CAD7397681.1"/>
    <property type="molecule type" value="Genomic_DNA"/>
</dbReference>